<sequence length="260" mass="28775">MTTHAPPRPVGSLLREWRERRRLSQLDLALQAEVSTRHLSYLETGRSRPTAQMILRLSEHLDVPLRERNQLLLAGGFAPAYPENAVDSPEVAQVMSALRAVLDGHAPCPAVVVDRWWDLVDANSAVTPLLDRCAPHLLEPPVNVLRMTLHPEGVAPRIRNLPQWRSHLLEQLLHRARALQDDRLLALHEELSALPGGSDPAPPRGQVVVPLVLEHDGQVLSLFSIASVVRTATDVTVSELVVETFYPSDEATGAWLRAQA</sequence>
<dbReference type="PANTHER" id="PTHR35010:SF4">
    <property type="entry name" value="BLL5781 PROTEIN"/>
    <property type="match status" value="1"/>
</dbReference>
<feature type="domain" description="HTH cro/C1-type" evidence="1">
    <location>
        <begin position="14"/>
        <end position="68"/>
    </location>
</feature>
<dbReference type="Gene3D" id="3.30.450.180">
    <property type="match status" value="1"/>
</dbReference>
<protein>
    <submittedName>
        <fullName evidence="2">Transcriptional regulator with XRE-family HTH domain</fullName>
    </submittedName>
</protein>
<organism evidence="2 3">
    <name type="scientific">Nocardioides marmoribigeumensis</name>
    <dbReference type="NCBI Taxonomy" id="433649"/>
    <lineage>
        <taxon>Bacteria</taxon>
        <taxon>Bacillati</taxon>
        <taxon>Actinomycetota</taxon>
        <taxon>Actinomycetes</taxon>
        <taxon>Propionibacteriales</taxon>
        <taxon>Nocardioidaceae</taxon>
        <taxon>Nocardioides</taxon>
    </lineage>
</organism>
<proteinExistence type="predicted"/>
<dbReference type="InterPro" id="IPR041413">
    <property type="entry name" value="MLTR_LBD"/>
</dbReference>
<dbReference type="Proteomes" id="UP001183648">
    <property type="component" value="Unassembled WGS sequence"/>
</dbReference>
<evidence type="ECO:0000313" key="2">
    <source>
        <dbReference type="EMBL" id="MDR7361844.1"/>
    </source>
</evidence>
<dbReference type="InterPro" id="IPR001387">
    <property type="entry name" value="Cro/C1-type_HTH"/>
</dbReference>
<reference evidence="2 3" key="1">
    <citation type="submission" date="2023-07" db="EMBL/GenBank/DDBJ databases">
        <title>Sequencing the genomes of 1000 actinobacteria strains.</title>
        <authorList>
            <person name="Klenk H.-P."/>
        </authorList>
    </citation>
    <scope>NUCLEOTIDE SEQUENCE [LARGE SCALE GENOMIC DNA]</scope>
    <source>
        <strain evidence="2 3">DSM 19426</strain>
    </source>
</reference>
<dbReference type="Pfam" id="PF01381">
    <property type="entry name" value="HTH_3"/>
    <property type="match status" value="1"/>
</dbReference>
<dbReference type="PROSITE" id="PS50943">
    <property type="entry name" value="HTH_CROC1"/>
    <property type="match status" value="1"/>
</dbReference>
<dbReference type="SUPFAM" id="SSF47413">
    <property type="entry name" value="lambda repressor-like DNA-binding domains"/>
    <property type="match status" value="1"/>
</dbReference>
<evidence type="ECO:0000313" key="3">
    <source>
        <dbReference type="Proteomes" id="UP001183648"/>
    </source>
</evidence>
<dbReference type="Gene3D" id="1.10.260.40">
    <property type="entry name" value="lambda repressor-like DNA-binding domains"/>
    <property type="match status" value="1"/>
</dbReference>
<dbReference type="RefSeq" id="WP_310300428.1">
    <property type="nucleotide sequence ID" value="NZ_BAAAPS010000008.1"/>
</dbReference>
<dbReference type="InterPro" id="IPR010982">
    <property type="entry name" value="Lambda_DNA-bd_dom_sf"/>
</dbReference>
<gene>
    <name evidence="2" type="ORF">J2S63_001397</name>
</gene>
<name>A0ABU2BUZ5_9ACTN</name>
<dbReference type="Pfam" id="PF17765">
    <property type="entry name" value="MLTR_LBD"/>
    <property type="match status" value="1"/>
</dbReference>
<accession>A0ABU2BUZ5</accession>
<keyword evidence="3" id="KW-1185">Reference proteome</keyword>
<evidence type="ECO:0000259" key="1">
    <source>
        <dbReference type="PROSITE" id="PS50943"/>
    </source>
</evidence>
<dbReference type="PANTHER" id="PTHR35010">
    <property type="entry name" value="BLL4672 PROTEIN-RELATED"/>
    <property type="match status" value="1"/>
</dbReference>
<dbReference type="CDD" id="cd00093">
    <property type="entry name" value="HTH_XRE"/>
    <property type="match status" value="1"/>
</dbReference>
<dbReference type="SMART" id="SM00530">
    <property type="entry name" value="HTH_XRE"/>
    <property type="match status" value="1"/>
</dbReference>
<comment type="caution">
    <text evidence="2">The sequence shown here is derived from an EMBL/GenBank/DDBJ whole genome shotgun (WGS) entry which is preliminary data.</text>
</comment>
<dbReference type="EMBL" id="JAVDYG010000001">
    <property type="protein sequence ID" value="MDR7361844.1"/>
    <property type="molecule type" value="Genomic_DNA"/>
</dbReference>